<dbReference type="Pfam" id="PF00675">
    <property type="entry name" value="Peptidase_M16"/>
    <property type="match status" value="1"/>
</dbReference>
<name>A0A1V9XP05_9ACAR</name>
<dbReference type="InterPro" id="IPR032632">
    <property type="entry name" value="Peptidase_M16_M"/>
</dbReference>
<dbReference type="InterPro" id="IPR054734">
    <property type="entry name" value="PqqF-like_C_4"/>
</dbReference>
<dbReference type="PANTHER" id="PTHR43690">
    <property type="entry name" value="NARDILYSIN"/>
    <property type="match status" value="1"/>
</dbReference>
<dbReference type="Pfam" id="PF22456">
    <property type="entry name" value="PqqF-like_C_4"/>
    <property type="match status" value="1"/>
</dbReference>
<evidence type="ECO:0000256" key="3">
    <source>
        <dbReference type="ARBA" id="ARBA00022723"/>
    </source>
</evidence>
<dbReference type="SUPFAM" id="SSF63411">
    <property type="entry name" value="LuxS/MPP-like metallohydrolase"/>
    <property type="match status" value="4"/>
</dbReference>
<feature type="domain" description="Peptidase M16 C-terminal" evidence="9">
    <location>
        <begin position="241"/>
        <end position="419"/>
    </location>
</feature>
<evidence type="ECO:0000256" key="5">
    <source>
        <dbReference type="ARBA" id="ARBA00022833"/>
    </source>
</evidence>
<keyword evidence="6" id="KW-0482">Metalloprotease</keyword>
<evidence type="ECO:0000256" key="4">
    <source>
        <dbReference type="ARBA" id="ARBA00022801"/>
    </source>
</evidence>
<dbReference type="PROSITE" id="PS00143">
    <property type="entry name" value="INSULINASE"/>
    <property type="match status" value="1"/>
</dbReference>
<comment type="caution">
    <text evidence="12">The sequence shown here is derived from an EMBL/GenBank/DDBJ whole genome shotgun (WGS) entry which is preliminary data.</text>
</comment>
<sequence>MPILRRFLTAGLIVCRQRVQRSSRWTTPVLNHVCYSSQLAQKMAPKLLDQISSMHDIVKSESDKNDYRGLVLKNGMKVLLVSDPSTDKAAAALSVQVGSLTDPPNLPGLAHFCEHMLFLGTKKYPRENQYQVFLSEHAGIFNAYTASDHTCYYFDVAPEYLKEAADIFAQFFLEPLFDQDCTDRELNAVDSEHEKNIKQDLWRLFRLESVTADPTHDFAKFGTGNRQTLQVIPNKNGIDVRKELLNFHDTWYSSNIMSLCMLGKENLDDLSDMAIELFGGVKNKLLEPPMWPNHPFTDKYLRLLVKVVPVKDLRQMIIAFPVPDTRNQYRTNPSHYISHLVGHEGEGSLLSYLKRKGWVNSLFSGVKVEARGFGLFTISMNLSPEGLEHTDEIADAIFQYLNLLRREGPQSWVFEELKNLGIMQFRFKPKETPIKYVPMLTEFMHDYDWKDVLSAPYLVEDYKPELITEFLSYLVPEKVRIALVSKNFEGQTDQKEEFYSTEYKVESIPDSKITAWKAVQPSPELHLPVPNEFIPTNFALAPENPQYTQTARLLVDKPHERLWFMQDKEYRLPTNMAAFELRSPVVYQDPLSHALSHLSIVCFKDANNEYFYPAVLAGSSYGLENRMYGLILQIRGYNERQQAILERICERLVNFKIDPNRFNVLKEAYIRTLRDFAAEQPYQHAMFYAKMALTEKFWTHEQVLAVAEKECTLERCEAFLQDFLKKFYLEGLIHGNMTADEAQKMGDTIRRMLKSEPLTFDETKGFREHKLCDGELYQLDKVNEVHPTNAVMIYYQIGQLQNTNDDELHMVALNDLFCQIIEEPCFDTLRSKEQLGYIVQGRSRRDLDTYGVRVFVQSDRHPSYVSNRIDLFINVLMKKHLEEMPLEEFEKHKQALIALKLEKPKQLYDRSKLLLQEISNRTYLFNRRELEAAEIAKLTKDEVLEFFGRFIARDGRERRQLIVNVESTVKPGEPGEGVKPTRIITDIEKFKSEHGFFETPNLTSPAGDGAEGIKAKY</sequence>
<dbReference type="OrthoDB" id="6474849at2759"/>
<dbReference type="FunFam" id="3.30.830.10:FF:000005">
    <property type="entry name" value="nardilysin isoform X1"/>
    <property type="match status" value="1"/>
</dbReference>
<reference evidence="12 13" key="1">
    <citation type="journal article" date="2017" name="Gigascience">
        <title>Draft genome of the honey bee ectoparasitic mite, Tropilaelaps mercedesae, is shaped by the parasitic life history.</title>
        <authorList>
            <person name="Dong X."/>
            <person name="Armstrong S.D."/>
            <person name="Xia D."/>
            <person name="Makepeace B.L."/>
            <person name="Darby A.C."/>
            <person name="Kadowaki T."/>
        </authorList>
    </citation>
    <scope>NUCLEOTIDE SEQUENCE [LARGE SCALE GENOMIC DNA]</scope>
    <source>
        <strain evidence="12">Wuxi-XJTLU</strain>
    </source>
</reference>
<keyword evidence="13" id="KW-1185">Reference proteome</keyword>
<dbReference type="InterPro" id="IPR050626">
    <property type="entry name" value="Peptidase_M16"/>
</dbReference>
<keyword evidence="5" id="KW-0862">Zinc</keyword>
<dbReference type="Proteomes" id="UP000192247">
    <property type="component" value="Unassembled WGS sequence"/>
</dbReference>
<dbReference type="GO" id="GO:0051603">
    <property type="term" value="P:proteolysis involved in protein catabolic process"/>
    <property type="evidence" value="ECO:0007669"/>
    <property type="project" value="TreeGrafter"/>
</dbReference>
<dbReference type="FunCoup" id="A0A1V9XP05">
    <property type="interactions" value="1490"/>
</dbReference>
<evidence type="ECO:0000256" key="2">
    <source>
        <dbReference type="ARBA" id="ARBA00022670"/>
    </source>
</evidence>
<dbReference type="InterPro" id="IPR001431">
    <property type="entry name" value="Pept_M16_Zn_BS"/>
</dbReference>
<dbReference type="FunFam" id="3.30.830.10:FF:000004">
    <property type="entry name" value="Putative insulin-degrading enzyme"/>
    <property type="match status" value="1"/>
</dbReference>
<dbReference type="InterPro" id="IPR007863">
    <property type="entry name" value="Peptidase_M16_C"/>
</dbReference>
<keyword evidence="4" id="KW-0378">Hydrolase</keyword>
<evidence type="ECO:0000259" key="8">
    <source>
        <dbReference type="Pfam" id="PF00675"/>
    </source>
</evidence>
<organism evidence="12 13">
    <name type="scientific">Tropilaelaps mercedesae</name>
    <dbReference type="NCBI Taxonomy" id="418985"/>
    <lineage>
        <taxon>Eukaryota</taxon>
        <taxon>Metazoa</taxon>
        <taxon>Ecdysozoa</taxon>
        <taxon>Arthropoda</taxon>
        <taxon>Chelicerata</taxon>
        <taxon>Arachnida</taxon>
        <taxon>Acari</taxon>
        <taxon>Parasitiformes</taxon>
        <taxon>Mesostigmata</taxon>
        <taxon>Gamasina</taxon>
        <taxon>Dermanyssoidea</taxon>
        <taxon>Laelapidae</taxon>
        <taxon>Tropilaelaps</taxon>
    </lineage>
</organism>
<dbReference type="Pfam" id="PF16187">
    <property type="entry name" value="Peptidase_M16_M"/>
    <property type="match status" value="1"/>
</dbReference>
<evidence type="ECO:0000259" key="10">
    <source>
        <dbReference type="Pfam" id="PF16187"/>
    </source>
</evidence>
<dbReference type="GO" id="GO:0043171">
    <property type="term" value="P:peptide catabolic process"/>
    <property type="evidence" value="ECO:0007669"/>
    <property type="project" value="TreeGrafter"/>
</dbReference>
<dbReference type="GO" id="GO:0005829">
    <property type="term" value="C:cytosol"/>
    <property type="evidence" value="ECO:0007669"/>
    <property type="project" value="TreeGrafter"/>
</dbReference>
<evidence type="ECO:0000313" key="12">
    <source>
        <dbReference type="EMBL" id="OQR75122.1"/>
    </source>
</evidence>
<dbReference type="InterPro" id="IPR011249">
    <property type="entry name" value="Metalloenz_LuxS/M16"/>
</dbReference>
<dbReference type="PANTHER" id="PTHR43690:SF18">
    <property type="entry name" value="INSULIN-DEGRADING ENZYME-RELATED"/>
    <property type="match status" value="1"/>
</dbReference>
<dbReference type="EMBL" id="MNPL01006818">
    <property type="protein sequence ID" value="OQR75122.1"/>
    <property type="molecule type" value="Genomic_DNA"/>
</dbReference>
<evidence type="ECO:0000256" key="6">
    <source>
        <dbReference type="ARBA" id="ARBA00023049"/>
    </source>
</evidence>
<evidence type="ECO:0000259" key="11">
    <source>
        <dbReference type="Pfam" id="PF22456"/>
    </source>
</evidence>
<dbReference type="InterPro" id="IPR011765">
    <property type="entry name" value="Pept_M16_N"/>
</dbReference>
<evidence type="ECO:0000259" key="9">
    <source>
        <dbReference type="Pfam" id="PF05193"/>
    </source>
</evidence>
<proteinExistence type="inferred from homology"/>
<dbReference type="Pfam" id="PF05193">
    <property type="entry name" value="Peptidase_M16_C"/>
    <property type="match status" value="1"/>
</dbReference>
<accession>A0A1V9XP05</accession>
<dbReference type="GO" id="GO:0004222">
    <property type="term" value="F:metalloendopeptidase activity"/>
    <property type="evidence" value="ECO:0007669"/>
    <property type="project" value="InterPro"/>
</dbReference>
<protein>
    <submittedName>
        <fullName evidence="12">Insulin-degrading enzyme-like</fullName>
    </submittedName>
</protein>
<feature type="domain" description="Peptidase M16 N-terminal" evidence="8">
    <location>
        <begin position="77"/>
        <end position="214"/>
    </location>
</feature>
<evidence type="ECO:0000313" key="13">
    <source>
        <dbReference type="Proteomes" id="UP000192247"/>
    </source>
</evidence>
<evidence type="ECO:0000256" key="7">
    <source>
        <dbReference type="RuleBase" id="RU004447"/>
    </source>
</evidence>
<feature type="domain" description="Coenzyme PQQ synthesis protein F-like C-terminal lobe" evidence="11">
    <location>
        <begin position="816"/>
        <end position="912"/>
    </location>
</feature>
<dbReference type="STRING" id="418985.A0A1V9XP05"/>
<dbReference type="GO" id="GO:0005739">
    <property type="term" value="C:mitochondrion"/>
    <property type="evidence" value="ECO:0007669"/>
    <property type="project" value="TreeGrafter"/>
</dbReference>
<gene>
    <name evidence="12" type="ORF">BIW11_08635</name>
</gene>
<dbReference type="AlphaFoldDB" id="A0A1V9XP05"/>
<dbReference type="GO" id="GO:0046872">
    <property type="term" value="F:metal ion binding"/>
    <property type="evidence" value="ECO:0007669"/>
    <property type="project" value="UniProtKB-KW"/>
</dbReference>
<dbReference type="InParanoid" id="A0A1V9XP05"/>
<comment type="similarity">
    <text evidence="1 7">Belongs to the peptidase M16 family.</text>
</comment>
<evidence type="ECO:0000256" key="1">
    <source>
        <dbReference type="ARBA" id="ARBA00007261"/>
    </source>
</evidence>
<keyword evidence="3" id="KW-0479">Metal-binding</keyword>
<keyword evidence="2" id="KW-0645">Protease</keyword>
<dbReference type="Gene3D" id="3.30.830.10">
    <property type="entry name" value="Metalloenzyme, LuxS/M16 peptidase-like"/>
    <property type="match status" value="4"/>
</dbReference>
<feature type="domain" description="Peptidase M16 middle/third" evidence="10">
    <location>
        <begin position="425"/>
        <end position="705"/>
    </location>
</feature>